<keyword evidence="2" id="KW-0732">Signal</keyword>
<dbReference type="InterPro" id="IPR042837">
    <property type="entry name" value="PTX3"/>
</dbReference>
<dbReference type="Proteomes" id="UP001488805">
    <property type="component" value="Unassembled WGS sequence"/>
</dbReference>
<evidence type="ECO:0000256" key="1">
    <source>
        <dbReference type="SAM" id="MobiDB-lite"/>
    </source>
</evidence>
<dbReference type="GO" id="GO:0045087">
    <property type="term" value="P:innate immune response"/>
    <property type="evidence" value="ECO:0007669"/>
    <property type="project" value="TreeGrafter"/>
</dbReference>
<sequence>MHVFRIWRVLCVLGLVGASLCVNELEYQGNYADNYDNEISPGQQEGETPTTPCQAADVSRWDKLFITLEDAHMRQNMLLESLEQCCGGMVSLKTQMDKLAEVTCQQCLPSLESSCRARAEQVNARLQQGLLELREEDAERERRLNGTLHRLLHSGHEANARLKRLEEGGGHRAVPSGATGSGMGRLPTPRPGGLGAAFGLGMKPFTSGLETQDMATMENALVAVTTELQKVHLQLSRLMEQAGRTEETHELPRGKK</sequence>
<protein>
    <recommendedName>
        <fullName evidence="5">Pentraxin 3, long b</fullName>
    </recommendedName>
</protein>
<organism evidence="3 4">
    <name type="scientific">Zoarces viviparus</name>
    <name type="common">Viviparous eelpout</name>
    <name type="synonym">Blennius viviparus</name>
    <dbReference type="NCBI Taxonomy" id="48416"/>
    <lineage>
        <taxon>Eukaryota</taxon>
        <taxon>Metazoa</taxon>
        <taxon>Chordata</taxon>
        <taxon>Craniata</taxon>
        <taxon>Vertebrata</taxon>
        <taxon>Euteleostomi</taxon>
        <taxon>Actinopterygii</taxon>
        <taxon>Neopterygii</taxon>
        <taxon>Teleostei</taxon>
        <taxon>Neoteleostei</taxon>
        <taxon>Acanthomorphata</taxon>
        <taxon>Eupercaria</taxon>
        <taxon>Perciformes</taxon>
        <taxon>Cottioidei</taxon>
        <taxon>Zoarcales</taxon>
        <taxon>Zoarcidae</taxon>
        <taxon>Zoarcinae</taxon>
        <taxon>Zoarces</taxon>
    </lineage>
</organism>
<evidence type="ECO:0000313" key="3">
    <source>
        <dbReference type="EMBL" id="KAK9533912.1"/>
    </source>
</evidence>
<accession>A0AAW1FG23</accession>
<gene>
    <name evidence="3" type="ORF">VZT92_009000</name>
</gene>
<comment type="caution">
    <text evidence="3">The sequence shown here is derived from an EMBL/GenBank/DDBJ whole genome shotgun (WGS) entry which is preliminary data.</text>
</comment>
<feature type="region of interest" description="Disordered" evidence="1">
    <location>
        <begin position="168"/>
        <end position="192"/>
    </location>
</feature>
<dbReference type="PANTHER" id="PTHR46943:SF1">
    <property type="entry name" value="PENTRAXIN-RELATED PROTEIN PTX3"/>
    <property type="match status" value="1"/>
</dbReference>
<dbReference type="GO" id="GO:0001849">
    <property type="term" value="F:complement component C1q complex binding"/>
    <property type="evidence" value="ECO:0007669"/>
    <property type="project" value="TreeGrafter"/>
</dbReference>
<dbReference type="AlphaFoldDB" id="A0AAW1FG23"/>
<proteinExistence type="predicted"/>
<feature type="signal peptide" evidence="2">
    <location>
        <begin position="1"/>
        <end position="21"/>
    </location>
</feature>
<feature type="chain" id="PRO_5043441329" description="Pentraxin 3, long b" evidence="2">
    <location>
        <begin position="22"/>
        <end position="256"/>
    </location>
</feature>
<evidence type="ECO:0000313" key="4">
    <source>
        <dbReference type="Proteomes" id="UP001488805"/>
    </source>
</evidence>
<dbReference type="GO" id="GO:0005615">
    <property type="term" value="C:extracellular space"/>
    <property type="evidence" value="ECO:0007669"/>
    <property type="project" value="TreeGrafter"/>
</dbReference>
<dbReference type="PANTHER" id="PTHR46943">
    <property type="entry name" value="PENTRAXIN-RELATED PROTEIN PTX3"/>
    <property type="match status" value="1"/>
</dbReference>
<dbReference type="EMBL" id="JBCEZU010000067">
    <property type="protein sequence ID" value="KAK9533912.1"/>
    <property type="molecule type" value="Genomic_DNA"/>
</dbReference>
<evidence type="ECO:0008006" key="5">
    <source>
        <dbReference type="Google" id="ProtNLM"/>
    </source>
</evidence>
<keyword evidence="4" id="KW-1185">Reference proteome</keyword>
<evidence type="ECO:0000256" key="2">
    <source>
        <dbReference type="SAM" id="SignalP"/>
    </source>
</evidence>
<reference evidence="3 4" key="1">
    <citation type="journal article" date="2024" name="Genome Biol. Evol.">
        <title>Chromosome-level genome assembly of the viviparous eelpout Zoarces viviparus.</title>
        <authorList>
            <person name="Fuhrmann N."/>
            <person name="Brasseur M.V."/>
            <person name="Bakowski C.E."/>
            <person name="Podsiadlowski L."/>
            <person name="Prost S."/>
            <person name="Krehenwinkel H."/>
            <person name="Mayer C."/>
        </authorList>
    </citation>
    <scope>NUCLEOTIDE SEQUENCE [LARGE SCALE GENOMIC DNA]</scope>
    <source>
        <strain evidence="3">NO-MEL_2022_Ind0_liver</strain>
    </source>
</reference>
<name>A0AAW1FG23_ZOAVI</name>